<accession>A0A1L9VW41</accession>
<feature type="non-terminal residue" evidence="2">
    <location>
        <position position="112"/>
    </location>
</feature>
<organism evidence="2 3">
    <name type="scientific">Aspergillus glaucus CBS 516.65</name>
    <dbReference type="NCBI Taxonomy" id="1160497"/>
    <lineage>
        <taxon>Eukaryota</taxon>
        <taxon>Fungi</taxon>
        <taxon>Dikarya</taxon>
        <taxon>Ascomycota</taxon>
        <taxon>Pezizomycotina</taxon>
        <taxon>Eurotiomycetes</taxon>
        <taxon>Eurotiomycetidae</taxon>
        <taxon>Eurotiales</taxon>
        <taxon>Aspergillaceae</taxon>
        <taxon>Aspergillus</taxon>
        <taxon>Aspergillus subgen. Aspergillus</taxon>
    </lineage>
</organism>
<dbReference type="Proteomes" id="UP000184300">
    <property type="component" value="Unassembled WGS sequence"/>
</dbReference>
<sequence>MRMAALTALTFLRLVPELIMIKIGFFNHPYLYMIGLLTSLFLYEFVCRQFCDVDTDTCRSRRKDIMSWISGFFTLLMIRAKCLEILTTEAITSWKKRQEKRIRQTEEALIPA</sequence>
<keyword evidence="1" id="KW-1133">Transmembrane helix</keyword>
<reference evidence="3" key="1">
    <citation type="journal article" date="2017" name="Genome Biol.">
        <title>Comparative genomics reveals high biological diversity and specific adaptations in the industrially and medically important fungal genus Aspergillus.</title>
        <authorList>
            <person name="de Vries R.P."/>
            <person name="Riley R."/>
            <person name="Wiebenga A."/>
            <person name="Aguilar-Osorio G."/>
            <person name="Amillis S."/>
            <person name="Uchima C.A."/>
            <person name="Anderluh G."/>
            <person name="Asadollahi M."/>
            <person name="Askin M."/>
            <person name="Barry K."/>
            <person name="Battaglia E."/>
            <person name="Bayram O."/>
            <person name="Benocci T."/>
            <person name="Braus-Stromeyer S.A."/>
            <person name="Caldana C."/>
            <person name="Canovas D."/>
            <person name="Cerqueira G.C."/>
            <person name="Chen F."/>
            <person name="Chen W."/>
            <person name="Choi C."/>
            <person name="Clum A."/>
            <person name="Dos Santos R.A."/>
            <person name="Damasio A.R."/>
            <person name="Diallinas G."/>
            <person name="Emri T."/>
            <person name="Fekete E."/>
            <person name="Flipphi M."/>
            <person name="Freyberg S."/>
            <person name="Gallo A."/>
            <person name="Gournas C."/>
            <person name="Habgood R."/>
            <person name="Hainaut M."/>
            <person name="Harispe M.L."/>
            <person name="Henrissat B."/>
            <person name="Hilden K.S."/>
            <person name="Hope R."/>
            <person name="Hossain A."/>
            <person name="Karabika E."/>
            <person name="Karaffa L."/>
            <person name="Karanyi Z."/>
            <person name="Krasevec N."/>
            <person name="Kuo A."/>
            <person name="Kusch H."/>
            <person name="LaButti K."/>
            <person name="Lagendijk E.L."/>
            <person name="Lapidus A."/>
            <person name="Levasseur A."/>
            <person name="Lindquist E."/>
            <person name="Lipzen A."/>
            <person name="Logrieco A.F."/>
            <person name="MacCabe A."/>
            <person name="Maekelae M.R."/>
            <person name="Malavazi I."/>
            <person name="Melin P."/>
            <person name="Meyer V."/>
            <person name="Mielnichuk N."/>
            <person name="Miskei M."/>
            <person name="Molnar A.P."/>
            <person name="Mule G."/>
            <person name="Ngan C.Y."/>
            <person name="Orejas M."/>
            <person name="Orosz E."/>
            <person name="Ouedraogo J.P."/>
            <person name="Overkamp K.M."/>
            <person name="Park H.-S."/>
            <person name="Perrone G."/>
            <person name="Piumi F."/>
            <person name="Punt P.J."/>
            <person name="Ram A.F."/>
            <person name="Ramon A."/>
            <person name="Rauscher S."/>
            <person name="Record E."/>
            <person name="Riano-Pachon D.M."/>
            <person name="Robert V."/>
            <person name="Roehrig J."/>
            <person name="Ruller R."/>
            <person name="Salamov A."/>
            <person name="Salih N.S."/>
            <person name="Samson R.A."/>
            <person name="Sandor E."/>
            <person name="Sanguinetti M."/>
            <person name="Schuetze T."/>
            <person name="Sepcic K."/>
            <person name="Shelest E."/>
            <person name="Sherlock G."/>
            <person name="Sophianopoulou V."/>
            <person name="Squina F.M."/>
            <person name="Sun H."/>
            <person name="Susca A."/>
            <person name="Todd R.B."/>
            <person name="Tsang A."/>
            <person name="Unkles S.E."/>
            <person name="van de Wiele N."/>
            <person name="van Rossen-Uffink D."/>
            <person name="Oliveira J.V."/>
            <person name="Vesth T.C."/>
            <person name="Visser J."/>
            <person name="Yu J.-H."/>
            <person name="Zhou M."/>
            <person name="Andersen M.R."/>
            <person name="Archer D.B."/>
            <person name="Baker S.E."/>
            <person name="Benoit I."/>
            <person name="Brakhage A.A."/>
            <person name="Braus G.H."/>
            <person name="Fischer R."/>
            <person name="Frisvad J.C."/>
            <person name="Goldman G.H."/>
            <person name="Houbraken J."/>
            <person name="Oakley B."/>
            <person name="Pocsi I."/>
            <person name="Scazzocchio C."/>
            <person name="Seiboth B."/>
            <person name="vanKuyk P.A."/>
            <person name="Wortman J."/>
            <person name="Dyer P.S."/>
            <person name="Grigoriev I.V."/>
        </authorList>
    </citation>
    <scope>NUCLEOTIDE SEQUENCE [LARGE SCALE GENOMIC DNA]</scope>
    <source>
        <strain evidence="3">CBS 516.65</strain>
    </source>
</reference>
<dbReference type="RefSeq" id="XP_022404826.1">
    <property type="nucleotide sequence ID" value="XM_022545785.1"/>
</dbReference>
<dbReference type="AlphaFoldDB" id="A0A1L9VW41"/>
<evidence type="ECO:0000256" key="1">
    <source>
        <dbReference type="SAM" id="Phobius"/>
    </source>
</evidence>
<feature type="transmembrane region" description="Helical" evidence="1">
    <location>
        <begin position="68"/>
        <end position="87"/>
    </location>
</feature>
<evidence type="ECO:0000313" key="2">
    <source>
        <dbReference type="EMBL" id="OJJ88143.1"/>
    </source>
</evidence>
<keyword evidence="1" id="KW-0472">Membrane</keyword>
<proteinExistence type="predicted"/>
<gene>
    <name evidence="2" type="ORF">ASPGLDRAFT_43276</name>
</gene>
<dbReference type="VEuPathDB" id="FungiDB:ASPGLDRAFT_43276"/>
<keyword evidence="3" id="KW-1185">Reference proteome</keyword>
<dbReference type="EMBL" id="KV878890">
    <property type="protein sequence ID" value="OJJ88143.1"/>
    <property type="molecule type" value="Genomic_DNA"/>
</dbReference>
<keyword evidence="1" id="KW-0812">Transmembrane</keyword>
<dbReference type="GeneID" id="34462046"/>
<feature type="transmembrane region" description="Helical" evidence="1">
    <location>
        <begin position="30"/>
        <end position="47"/>
    </location>
</feature>
<name>A0A1L9VW41_ASPGL</name>
<protein>
    <submittedName>
        <fullName evidence="2">Uncharacterized protein</fullName>
    </submittedName>
</protein>
<evidence type="ECO:0000313" key="3">
    <source>
        <dbReference type="Proteomes" id="UP000184300"/>
    </source>
</evidence>